<comment type="caution">
    <text evidence="1">The sequence shown here is derived from an EMBL/GenBank/DDBJ whole genome shotgun (WGS) entry which is preliminary data.</text>
</comment>
<dbReference type="AlphaFoldDB" id="A0A9P5P1B5"/>
<organism evidence="1 2">
    <name type="scientific">Gymnopilus junonius</name>
    <name type="common">Spectacular rustgill mushroom</name>
    <name type="synonym">Gymnopilus spectabilis subsp. junonius</name>
    <dbReference type="NCBI Taxonomy" id="109634"/>
    <lineage>
        <taxon>Eukaryota</taxon>
        <taxon>Fungi</taxon>
        <taxon>Dikarya</taxon>
        <taxon>Basidiomycota</taxon>
        <taxon>Agaricomycotina</taxon>
        <taxon>Agaricomycetes</taxon>
        <taxon>Agaricomycetidae</taxon>
        <taxon>Agaricales</taxon>
        <taxon>Agaricineae</taxon>
        <taxon>Hymenogastraceae</taxon>
        <taxon>Gymnopilus</taxon>
    </lineage>
</organism>
<dbReference type="EMBL" id="JADNYJ010000004">
    <property type="protein sequence ID" value="KAF8911461.1"/>
    <property type="molecule type" value="Genomic_DNA"/>
</dbReference>
<proteinExistence type="predicted"/>
<gene>
    <name evidence="1" type="ORF">CPB84DRAFT_916735</name>
</gene>
<evidence type="ECO:0000313" key="2">
    <source>
        <dbReference type="Proteomes" id="UP000724874"/>
    </source>
</evidence>
<sequence>MSADWAAEIEIEIIEVEEGAVDQLRVEYGETRYLFPSEVVEPETASEYTVDEEVDFEEVILSAEVEDEVDMYIPVSAASIPPKEPEAEAEPEPDVIPEQETAALTSAPAADVEEEIRDERVIVDEDEDDFDDMYMDEELVVERPAGEGVTTVAEDRGS</sequence>
<protein>
    <submittedName>
        <fullName evidence="1">Uncharacterized protein</fullName>
    </submittedName>
</protein>
<accession>A0A9P5P1B5</accession>
<evidence type="ECO:0000313" key="1">
    <source>
        <dbReference type="EMBL" id="KAF8911461.1"/>
    </source>
</evidence>
<name>A0A9P5P1B5_GYMJU</name>
<reference evidence="1" key="1">
    <citation type="submission" date="2020-11" db="EMBL/GenBank/DDBJ databases">
        <authorList>
            <consortium name="DOE Joint Genome Institute"/>
            <person name="Ahrendt S."/>
            <person name="Riley R."/>
            <person name="Andreopoulos W."/>
            <person name="LaButti K."/>
            <person name="Pangilinan J."/>
            <person name="Ruiz-duenas F.J."/>
            <person name="Barrasa J.M."/>
            <person name="Sanchez-Garcia M."/>
            <person name="Camarero S."/>
            <person name="Miyauchi S."/>
            <person name="Serrano A."/>
            <person name="Linde D."/>
            <person name="Babiker R."/>
            <person name="Drula E."/>
            <person name="Ayuso-Fernandez I."/>
            <person name="Pacheco R."/>
            <person name="Padilla G."/>
            <person name="Ferreira P."/>
            <person name="Barriuso J."/>
            <person name="Kellner H."/>
            <person name="Castanera R."/>
            <person name="Alfaro M."/>
            <person name="Ramirez L."/>
            <person name="Pisabarro A.G."/>
            <person name="Kuo A."/>
            <person name="Tritt A."/>
            <person name="Lipzen A."/>
            <person name="He G."/>
            <person name="Yan M."/>
            <person name="Ng V."/>
            <person name="Cullen D."/>
            <person name="Martin F."/>
            <person name="Rosso M.-N."/>
            <person name="Henrissat B."/>
            <person name="Hibbett D."/>
            <person name="Martinez A.T."/>
            <person name="Grigoriev I.V."/>
        </authorList>
    </citation>
    <scope>NUCLEOTIDE SEQUENCE</scope>
    <source>
        <strain evidence="1">AH 44721</strain>
    </source>
</reference>
<keyword evidence="2" id="KW-1185">Reference proteome</keyword>
<dbReference type="Proteomes" id="UP000724874">
    <property type="component" value="Unassembled WGS sequence"/>
</dbReference>